<evidence type="ECO:0000256" key="2">
    <source>
        <dbReference type="SAM" id="Phobius"/>
    </source>
</evidence>
<evidence type="ECO:0000313" key="4">
    <source>
        <dbReference type="Proteomes" id="UP000813385"/>
    </source>
</evidence>
<dbReference type="EMBL" id="JAGPXD010000003">
    <property type="protein sequence ID" value="KAH7363319.1"/>
    <property type="molecule type" value="Genomic_DNA"/>
</dbReference>
<feature type="region of interest" description="Disordered" evidence="1">
    <location>
        <begin position="52"/>
        <end position="111"/>
    </location>
</feature>
<proteinExistence type="predicted"/>
<reference evidence="3" key="1">
    <citation type="journal article" date="2021" name="Nat. Commun.">
        <title>Genetic determinants of endophytism in the Arabidopsis root mycobiome.</title>
        <authorList>
            <person name="Mesny F."/>
            <person name="Miyauchi S."/>
            <person name="Thiergart T."/>
            <person name="Pickel B."/>
            <person name="Atanasova L."/>
            <person name="Karlsson M."/>
            <person name="Huettel B."/>
            <person name="Barry K.W."/>
            <person name="Haridas S."/>
            <person name="Chen C."/>
            <person name="Bauer D."/>
            <person name="Andreopoulos W."/>
            <person name="Pangilinan J."/>
            <person name="LaButti K."/>
            <person name="Riley R."/>
            <person name="Lipzen A."/>
            <person name="Clum A."/>
            <person name="Drula E."/>
            <person name="Henrissat B."/>
            <person name="Kohler A."/>
            <person name="Grigoriev I.V."/>
            <person name="Martin F.M."/>
            <person name="Hacquard S."/>
        </authorList>
    </citation>
    <scope>NUCLEOTIDE SEQUENCE</scope>
    <source>
        <strain evidence="3">MPI-CAGE-AT-0016</strain>
    </source>
</reference>
<keyword evidence="4" id="KW-1185">Reference proteome</keyword>
<evidence type="ECO:0000313" key="3">
    <source>
        <dbReference type="EMBL" id="KAH7363319.1"/>
    </source>
</evidence>
<keyword evidence="2" id="KW-0472">Membrane</keyword>
<dbReference type="OrthoDB" id="10403914at2759"/>
<sequence length="111" mass="12429">MHLADFSKRDDDDPSPADRLNSLEPGARAGVIAGIVIGTILIIVKKNPNRFKNHKDLESVEVGQHEPERNNPEWTNQPEVTQDGFAPHERHAELEAPKDPTEPPPAYHEIK</sequence>
<name>A0A8K0TEY3_9PEZI</name>
<feature type="region of interest" description="Disordered" evidence="1">
    <location>
        <begin position="1"/>
        <end position="28"/>
    </location>
</feature>
<organism evidence="3 4">
    <name type="scientific">Plectosphaerella cucumerina</name>
    <dbReference type="NCBI Taxonomy" id="40658"/>
    <lineage>
        <taxon>Eukaryota</taxon>
        <taxon>Fungi</taxon>
        <taxon>Dikarya</taxon>
        <taxon>Ascomycota</taxon>
        <taxon>Pezizomycotina</taxon>
        <taxon>Sordariomycetes</taxon>
        <taxon>Hypocreomycetidae</taxon>
        <taxon>Glomerellales</taxon>
        <taxon>Plectosphaerellaceae</taxon>
        <taxon>Plectosphaerella</taxon>
    </lineage>
</organism>
<feature type="compositionally biased region" description="Pro residues" evidence="1">
    <location>
        <begin position="102"/>
        <end position="111"/>
    </location>
</feature>
<keyword evidence="2" id="KW-1133">Transmembrane helix</keyword>
<evidence type="ECO:0000256" key="1">
    <source>
        <dbReference type="SAM" id="MobiDB-lite"/>
    </source>
</evidence>
<feature type="compositionally biased region" description="Basic and acidic residues" evidence="1">
    <location>
        <begin position="1"/>
        <end position="11"/>
    </location>
</feature>
<feature type="transmembrane region" description="Helical" evidence="2">
    <location>
        <begin position="26"/>
        <end position="44"/>
    </location>
</feature>
<keyword evidence="2" id="KW-0812">Transmembrane</keyword>
<feature type="compositionally biased region" description="Basic and acidic residues" evidence="1">
    <location>
        <begin position="86"/>
        <end position="101"/>
    </location>
</feature>
<protein>
    <submittedName>
        <fullName evidence="3">Uncharacterized protein</fullName>
    </submittedName>
</protein>
<dbReference type="AlphaFoldDB" id="A0A8K0TEY3"/>
<accession>A0A8K0TEY3</accession>
<comment type="caution">
    <text evidence="3">The sequence shown here is derived from an EMBL/GenBank/DDBJ whole genome shotgun (WGS) entry which is preliminary data.</text>
</comment>
<feature type="compositionally biased region" description="Basic and acidic residues" evidence="1">
    <location>
        <begin position="54"/>
        <end position="71"/>
    </location>
</feature>
<gene>
    <name evidence="3" type="ORF">B0T11DRAFT_329307</name>
</gene>
<dbReference type="Proteomes" id="UP000813385">
    <property type="component" value="Unassembled WGS sequence"/>
</dbReference>